<dbReference type="GO" id="GO:0003677">
    <property type="term" value="F:DNA binding"/>
    <property type="evidence" value="ECO:0007669"/>
    <property type="project" value="UniProtKB-KW"/>
</dbReference>
<name>A0A9X1Y2U0_9PROT</name>
<evidence type="ECO:0000256" key="3">
    <source>
        <dbReference type="ARBA" id="ARBA00023163"/>
    </source>
</evidence>
<dbReference type="GO" id="GO:0005829">
    <property type="term" value="C:cytosol"/>
    <property type="evidence" value="ECO:0007669"/>
    <property type="project" value="TreeGrafter"/>
</dbReference>
<dbReference type="PANTHER" id="PTHR24567:SF74">
    <property type="entry name" value="HTH-TYPE TRANSCRIPTIONAL REGULATOR ARCR"/>
    <property type="match status" value="1"/>
</dbReference>
<dbReference type="EMBL" id="JALPRX010000002">
    <property type="protein sequence ID" value="MCK8782904.1"/>
    <property type="molecule type" value="Genomic_DNA"/>
</dbReference>
<dbReference type="CDD" id="cd00038">
    <property type="entry name" value="CAP_ED"/>
    <property type="match status" value="1"/>
</dbReference>
<dbReference type="SMART" id="SM00100">
    <property type="entry name" value="cNMP"/>
    <property type="match status" value="1"/>
</dbReference>
<evidence type="ECO:0000259" key="4">
    <source>
        <dbReference type="SMART" id="SM00100"/>
    </source>
</evidence>
<dbReference type="InterPro" id="IPR018490">
    <property type="entry name" value="cNMP-bd_dom_sf"/>
</dbReference>
<evidence type="ECO:0000256" key="2">
    <source>
        <dbReference type="ARBA" id="ARBA00023125"/>
    </source>
</evidence>
<dbReference type="SUPFAM" id="SSF46785">
    <property type="entry name" value="Winged helix' DNA-binding domain"/>
    <property type="match status" value="1"/>
</dbReference>
<dbReference type="RefSeq" id="WP_248665034.1">
    <property type="nucleotide sequence ID" value="NZ_JALPRX010000002.1"/>
</dbReference>
<dbReference type="Gene3D" id="2.60.120.10">
    <property type="entry name" value="Jelly Rolls"/>
    <property type="match status" value="1"/>
</dbReference>
<organism evidence="5 6">
    <name type="scientific">Roseomonas acroporae</name>
    <dbReference type="NCBI Taxonomy" id="2937791"/>
    <lineage>
        <taxon>Bacteria</taxon>
        <taxon>Pseudomonadati</taxon>
        <taxon>Pseudomonadota</taxon>
        <taxon>Alphaproteobacteria</taxon>
        <taxon>Acetobacterales</taxon>
        <taxon>Roseomonadaceae</taxon>
        <taxon>Roseomonas</taxon>
    </lineage>
</organism>
<protein>
    <submittedName>
        <fullName evidence="5">Crp/Fnr family transcriptional regulator</fullName>
    </submittedName>
</protein>
<dbReference type="InterPro" id="IPR036390">
    <property type="entry name" value="WH_DNA-bd_sf"/>
</dbReference>
<evidence type="ECO:0000256" key="1">
    <source>
        <dbReference type="ARBA" id="ARBA00023015"/>
    </source>
</evidence>
<reference evidence="5" key="1">
    <citation type="submission" date="2022-04" db="EMBL/GenBank/DDBJ databases">
        <title>Roseomonas acroporae sp. nov., isolated from coral Acropora digitifera.</title>
        <authorList>
            <person name="Sun H."/>
        </authorList>
    </citation>
    <scope>NUCLEOTIDE SEQUENCE</scope>
    <source>
        <strain evidence="5">NAR14</strain>
    </source>
</reference>
<keyword evidence="3" id="KW-0804">Transcription</keyword>
<evidence type="ECO:0000313" key="5">
    <source>
        <dbReference type="EMBL" id="MCK8782904.1"/>
    </source>
</evidence>
<dbReference type="PANTHER" id="PTHR24567">
    <property type="entry name" value="CRP FAMILY TRANSCRIPTIONAL REGULATORY PROTEIN"/>
    <property type="match status" value="1"/>
</dbReference>
<dbReference type="GO" id="GO:0003700">
    <property type="term" value="F:DNA-binding transcription factor activity"/>
    <property type="evidence" value="ECO:0007669"/>
    <property type="project" value="TreeGrafter"/>
</dbReference>
<dbReference type="InterPro" id="IPR000595">
    <property type="entry name" value="cNMP-bd_dom"/>
</dbReference>
<dbReference type="AlphaFoldDB" id="A0A9X1Y2U0"/>
<evidence type="ECO:0000313" key="6">
    <source>
        <dbReference type="Proteomes" id="UP001139516"/>
    </source>
</evidence>
<dbReference type="Pfam" id="PF13545">
    <property type="entry name" value="HTH_Crp_2"/>
    <property type="match status" value="1"/>
</dbReference>
<feature type="domain" description="Cyclic nucleotide-binding" evidence="4">
    <location>
        <begin position="6"/>
        <end position="123"/>
    </location>
</feature>
<keyword evidence="1" id="KW-0805">Transcription regulation</keyword>
<dbReference type="SUPFAM" id="SSF51206">
    <property type="entry name" value="cAMP-binding domain-like"/>
    <property type="match status" value="1"/>
</dbReference>
<sequence>MGCNQILAVLPPVVQEHLAPWFKPVELITGALIHADGDRIESVLFVDSGMVSLVLAPDGDAAAEVGIVGNEGMVGLGGMFDGVSKVEAVVQIAGTGRRLPTERLRSAMAAFPAFADLMHRYLFLRLLQTEVGMACNALHSVEQRAARWLLMTVDRVGASFSLKQDFLAQMLGVRRASISGVANSMQKAGLIRYRRGAMTVTDLAGLEALACGCRNRAVAAHRRLLGPAPLVCAPA</sequence>
<keyword evidence="6" id="KW-1185">Reference proteome</keyword>
<keyword evidence="2" id="KW-0238">DNA-binding</keyword>
<accession>A0A9X1Y2U0</accession>
<dbReference type="Proteomes" id="UP001139516">
    <property type="component" value="Unassembled WGS sequence"/>
</dbReference>
<comment type="caution">
    <text evidence="5">The sequence shown here is derived from an EMBL/GenBank/DDBJ whole genome shotgun (WGS) entry which is preliminary data.</text>
</comment>
<gene>
    <name evidence="5" type="ORF">M0638_00730</name>
</gene>
<dbReference type="InterPro" id="IPR014710">
    <property type="entry name" value="RmlC-like_jellyroll"/>
</dbReference>
<proteinExistence type="predicted"/>
<dbReference type="InterPro" id="IPR050397">
    <property type="entry name" value="Env_Response_Regulators"/>
</dbReference>
<dbReference type="InterPro" id="IPR012318">
    <property type="entry name" value="HTH_CRP"/>
</dbReference>